<sequence>MTDREDDIAKLIKRHNQGELTDNERNTLIDWVNESDENRRVFNELTSENGVQLAVREMYAFKRQHHTNEPAVVELYQGKTYWFKYILAAAAIIAVVSMVWMFAINSRKNNPVAVTKTVTKKTFQDLAPGGNKAVLTLADGSTIVLDNKSNGVIAEEGKTTINKKEDGQLEYKAQGLAATEGAARYNTISTPRGGQYQLTLPDGSKVWLNAASSLKFPVEFSGKERVVQLTGEAYFEVVHKDLPFQVVVNNAMKVQVLGTHFNIMAYEEEAAVKTTLLQGKVRVENEQQQAVTLQPGEQSLLTSGGLKVKTDPDVAEAVAWKDGKFKFVHADLKAVMRNLARWYDVQIEYDKNVPEKSFSGEISRRLNASEVLSVIEFAGVHFKIEGKKIMVLP</sequence>
<dbReference type="STRING" id="1703345.A3860_36535"/>
<dbReference type="InterPro" id="IPR006860">
    <property type="entry name" value="FecR"/>
</dbReference>
<comment type="caution">
    <text evidence="4">The sequence shown here is derived from an EMBL/GenBank/DDBJ whole genome shotgun (WGS) entry which is preliminary data.</text>
</comment>
<proteinExistence type="predicted"/>
<evidence type="ECO:0000259" key="3">
    <source>
        <dbReference type="Pfam" id="PF16344"/>
    </source>
</evidence>
<reference evidence="4 5" key="1">
    <citation type="submission" date="2016-03" db="EMBL/GenBank/DDBJ databases">
        <title>Niastella vici sp. nov., isolated from farmland soil.</title>
        <authorList>
            <person name="Chen L."/>
            <person name="Wang D."/>
            <person name="Yang S."/>
            <person name="Wang G."/>
        </authorList>
    </citation>
    <scope>NUCLEOTIDE SEQUENCE [LARGE SCALE GENOMIC DNA]</scope>
    <source>
        <strain evidence="4 5">DJ57</strain>
    </source>
</reference>
<protein>
    <recommendedName>
        <fullName evidence="6">Iron dicitrate transport regulator FecR</fullName>
    </recommendedName>
</protein>
<accession>A0A1V9FMW7</accession>
<evidence type="ECO:0000313" key="5">
    <source>
        <dbReference type="Proteomes" id="UP000192796"/>
    </source>
</evidence>
<organism evidence="4 5">
    <name type="scientific">Niastella vici</name>
    <dbReference type="NCBI Taxonomy" id="1703345"/>
    <lineage>
        <taxon>Bacteria</taxon>
        <taxon>Pseudomonadati</taxon>
        <taxon>Bacteroidota</taxon>
        <taxon>Chitinophagia</taxon>
        <taxon>Chitinophagales</taxon>
        <taxon>Chitinophagaceae</taxon>
        <taxon>Niastella</taxon>
    </lineage>
</organism>
<keyword evidence="5" id="KW-1185">Reference proteome</keyword>
<evidence type="ECO:0000259" key="2">
    <source>
        <dbReference type="Pfam" id="PF04773"/>
    </source>
</evidence>
<name>A0A1V9FMW7_9BACT</name>
<dbReference type="InterPro" id="IPR012373">
    <property type="entry name" value="Ferrdict_sens_TM"/>
</dbReference>
<feature type="domain" description="FecR protein" evidence="2">
    <location>
        <begin position="187"/>
        <end position="282"/>
    </location>
</feature>
<dbReference type="GO" id="GO:0016989">
    <property type="term" value="F:sigma factor antagonist activity"/>
    <property type="evidence" value="ECO:0007669"/>
    <property type="project" value="TreeGrafter"/>
</dbReference>
<dbReference type="Proteomes" id="UP000192796">
    <property type="component" value="Unassembled WGS sequence"/>
</dbReference>
<keyword evidence="1" id="KW-1133">Transmembrane helix</keyword>
<dbReference type="RefSeq" id="WP_081154330.1">
    <property type="nucleotide sequence ID" value="NZ_LVYD01000074.1"/>
</dbReference>
<dbReference type="Gene3D" id="2.60.120.1440">
    <property type="match status" value="1"/>
</dbReference>
<dbReference type="AlphaFoldDB" id="A0A1V9FMW7"/>
<feature type="domain" description="Protein FecR C-terminal" evidence="3">
    <location>
        <begin position="324"/>
        <end position="391"/>
    </location>
</feature>
<dbReference type="Pfam" id="PF04773">
    <property type="entry name" value="FecR"/>
    <property type="match status" value="1"/>
</dbReference>
<dbReference type="PANTHER" id="PTHR30273:SF2">
    <property type="entry name" value="PROTEIN FECR"/>
    <property type="match status" value="1"/>
</dbReference>
<gene>
    <name evidence="4" type="ORF">A3860_36535</name>
</gene>
<dbReference type="Pfam" id="PF16344">
    <property type="entry name" value="FecR_C"/>
    <property type="match status" value="1"/>
</dbReference>
<dbReference type="InterPro" id="IPR032508">
    <property type="entry name" value="FecR_C"/>
</dbReference>
<keyword evidence="1" id="KW-0812">Transmembrane</keyword>
<dbReference type="Gene3D" id="3.55.50.30">
    <property type="match status" value="1"/>
</dbReference>
<feature type="transmembrane region" description="Helical" evidence="1">
    <location>
        <begin position="85"/>
        <end position="103"/>
    </location>
</feature>
<evidence type="ECO:0008006" key="6">
    <source>
        <dbReference type="Google" id="ProtNLM"/>
    </source>
</evidence>
<evidence type="ECO:0000256" key="1">
    <source>
        <dbReference type="SAM" id="Phobius"/>
    </source>
</evidence>
<keyword evidence="1" id="KW-0472">Membrane</keyword>
<evidence type="ECO:0000313" key="4">
    <source>
        <dbReference type="EMBL" id="OQP59680.1"/>
    </source>
</evidence>
<dbReference type="EMBL" id="LVYD01000074">
    <property type="protein sequence ID" value="OQP59680.1"/>
    <property type="molecule type" value="Genomic_DNA"/>
</dbReference>
<dbReference type="OrthoDB" id="1452822at2"/>
<dbReference type="PANTHER" id="PTHR30273">
    <property type="entry name" value="PERIPLASMIC SIGNAL SENSOR AND SIGMA FACTOR ACTIVATOR FECR-RELATED"/>
    <property type="match status" value="1"/>
</dbReference>